<dbReference type="SMART" id="SM01117">
    <property type="entry name" value="Cyt-b5"/>
    <property type="match status" value="1"/>
</dbReference>
<feature type="region of interest" description="Disordered" evidence="1">
    <location>
        <begin position="32"/>
        <end position="56"/>
    </location>
</feature>
<keyword evidence="4" id="KW-1185">Reference proteome</keyword>
<dbReference type="AlphaFoldDB" id="A0AA43XK14"/>
<evidence type="ECO:0000256" key="1">
    <source>
        <dbReference type="SAM" id="MobiDB-lite"/>
    </source>
</evidence>
<proteinExistence type="predicted"/>
<protein>
    <submittedName>
        <fullName evidence="3">Cytochrome B5</fullName>
    </submittedName>
</protein>
<dbReference type="Proteomes" id="UP000449710">
    <property type="component" value="Unassembled WGS sequence"/>
</dbReference>
<evidence type="ECO:0000313" key="4">
    <source>
        <dbReference type="Proteomes" id="UP000449710"/>
    </source>
</evidence>
<feature type="domain" description="Cytochrome b5 heme-binding" evidence="2">
    <location>
        <begin position="1"/>
        <end position="73"/>
    </location>
</feature>
<evidence type="ECO:0000259" key="2">
    <source>
        <dbReference type="SMART" id="SM01117"/>
    </source>
</evidence>
<gene>
    <name evidence="3" type="ORF">ISALK_07265</name>
</gene>
<name>A0AA43XK14_9CLOT</name>
<accession>A0AA43XK14</accession>
<reference evidence="3 4" key="1">
    <citation type="submission" date="2019-04" db="EMBL/GenBank/DDBJ databases">
        <title>Isachenkonia alkalipeptolytica gen. nov. sp. nov. a new anaerobic, alkiliphilic organothrophic bacterium capable to reduce synthesized ferrihydrite isolated from a soda lake.</title>
        <authorList>
            <person name="Toshchakov S.V."/>
            <person name="Zavarzina D.G."/>
            <person name="Zhilina T.N."/>
            <person name="Kostrikina N.A."/>
            <person name="Kublanov I.V."/>
        </authorList>
    </citation>
    <scope>NUCLEOTIDE SEQUENCE [LARGE SCALE GENOMIC DNA]</scope>
    <source>
        <strain evidence="3 4">Z-1701</strain>
    </source>
</reference>
<dbReference type="InterPro" id="IPR001199">
    <property type="entry name" value="Cyt_B5-like_heme/steroid-bd"/>
</dbReference>
<dbReference type="Gene3D" id="3.10.120.10">
    <property type="entry name" value="Cytochrome b5-like heme/steroid binding domain"/>
    <property type="match status" value="1"/>
</dbReference>
<dbReference type="InterPro" id="IPR036400">
    <property type="entry name" value="Cyt_B5-like_heme/steroid_sf"/>
</dbReference>
<evidence type="ECO:0000313" key="3">
    <source>
        <dbReference type="EMBL" id="NBG88298.1"/>
    </source>
</evidence>
<organism evidence="3 4">
    <name type="scientific">Isachenkonia alkalipeptolytica</name>
    <dbReference type="NCBI Taxonomy" id="2565777"/>
    <lineage>
        <taxon>Bacteria</taxon>
        <taxon>Bacillati</taxon>
        <taxon>Bacillota</taxon>
        <taxon>Clostridia</taxon>
        <taxon>Eubacteriales</taxon>
        <taxon>Clostridiaceae</taxon>
        <taxon>Isachenkonia</taxon>
    </lineage>
</organism>
<dbReference type="SUPFAM" id="SSF55856">
    <property type="entry name" value="Cytochrome b5-like heme/steroid binding domain"/>
    <property type="match status" value="1"/>
</dbReference>
<comment type="caution">
    <text evidence="3">The sequence shown here is derived from an EMBL/GenBank/DDBJ whole genome shotgun (WGS) entry which is preliminary data.</text>
</comment>
<dbReference type="EMBL" id="SUMG01000007">
    <property type="protein sequence ID" value="NBG88298.1"/>
    <property type="molecule type" value="Genomic_DNA"/>
</dbReference>
<dbReference type="Pfam" id="PF00173">
    <property type="entry name" value="Cyt-b5"/>
    <property type="match status" value="1"/>
</dbReference>
<sequence>MTLEELSDNDGRDGANAYVLVEGIVYDVTDSPRWEGGNHNGNQAGQDLTDEILGDSPHGRSVLDRFEAIGRIEE</sequence>